<dbReference type="InterPro" id="IPR029052">
    <property type="entry name" value="Metallo-depent_PP-like"/>
</dbReference>
<dbReference type="InterPro" id="IPR004843">
    <property type="entry name" value="Calcineurin-like_PHP"/>
</dbReference>
<dbReference type="Pfam" id="PF16656">
    <property type="entry name" value="Pur_ac_phosph_N"/>
    <property type="match status" value="1"/>
</dbReference>
<evidence type="ECO:0000256" key="4">
    <source>
        <dbReference type="SAM" id="Phobius"/>
    </source>
</evidence>
<dbReference type="STRING" id="6248.A0A0K0DU54"/>
<keyword evidence="8" id="KW-1185">Reference proteome</keyword>
<dbReference type="AlphaFoldDB" id="A0A0K0DU54"/>
<feature type="domain" description="Purple acid phosphatase C-terminal" evidence="6">
    <location>
        <begin position="369"/>
        <end position="433"/>
    </location>
</feature>
<dbReference type="WBParaSite" id="SSTP_0000076800.1">
    <property type="protein sequence ID" value="SSTP_0000076800.1"/>
    <property type="gene ID" value="SSTP_0000076800"/>
</dbReference>
<name>A0A0K0DU54_STRER</name>
<dbReference type="Proteomes" id="UP000035681">
    <property type="component" value="Unplaced"/>
</dbReference>
<feature type="domain" description="Calcineurin-like phosphoesterase" evidence="5">
    <location>
        <begin position="135"/>
        <end position="345"/>
    </location>
</feature>
<feature type="chain" id="PRO_5005120640" description="Purple acid phosphatase" evidence="3">
    <location>
        <begin position="19"/>
        <end position="534"/>
    </location>
</feature>
<dbReference type="Pfam" id="PF00149">
    <property type="entry name" value="Metallophos"/>
    <property type="match status" value="1"/>
</dbReference>
<dbReference type="GO" id="GO:0003993">
    <property type="term" value="F:acid phosphatase activity"/>
    <property type="evidence" value="ECO:0007669"/>
    <property type="project" value="UniProtKB-EC"/>
</dbReference>
<keyword evidence="2" id="KW-0325">Glycoprotein</keyword>
<comment type="similarity">
    <text evidence="3">Belongs to the metallophosphoesterase superfamily. Purple acid phosphatase family.</text>
</comment>
<dbReference type="PANTHER" id="PTHR45867">
    <property type="entry name" value="PURPLE ACID PHOSPHATASE"/>
    <property type="match status" value="1"/>
</dbReference>
<evidence type="ECO:0000256" key="3">
    <source>
        <dbReference type="RuleBase" id="RU361203"/>
    </source>
</evidence>
<proteinExistence type="inferred from homology"/>
<reference evidence="9" key="1">
    <citation type="submission" date="2015-08" db="UniProtKB">
        <authorList>
            <consortium name="WormBaseParasite"/>
        </authorList>
    </citation>
    <scope>IDENTIFICATION</scope>
</reference>
<dbReference type="SUPFAM" id="SSF49363">
    <property type="entry name" value="Purple acid phosphatase, N-terminal domain"/>
    <property type="match status" value="1"/>
</dbReference>
<organism evidence="9">
    <name type="scientific">Strongyloides stercoralis</name>
    <name type="common">Threadworm</name>
    <dbReference type="NCBI Taxonomy" id="6248"/>
    <lineage>
        <taxon>Eukaryota</taxon>
        <taxon>Metazoa</taxon>
        <taxon>Ecdysozoa</taxon>
        <taxon>Nematoda</taxon>
        <taxon>Chromadorea</taxon>
        <taxon>Rhabditida</taxon>
        <taxon>Tylenchina</taxon>
        <taxon>Panagrolaimomorpha</taxon>
        <taxon>Strongyloidoidea</taxon>
        <taxon>Strongyloididae</taxon>
        <taxon>Strongyloides</taxon>
    </lineage>
</organism>
<feature type="domain" description="Purple acid phosphatase N-terminal" evidence="7">
    <location>
        <begin position="30"/>
        <end position="125"/>
    </location>
</feature>
<evidence type="ECO:0000259" key="6">
    <source>
        <dbReference type="Pfam" id="PF14008"/>
    </source>
</evidence>
<evidence type="ECO:0000256" key="1">
    <source>
        <dbReference type="ARBA" id="ARBA00022729"/>
    </source>
</evidence>
<keyword evidence="4" id="KW-0472">Membrane</keyword>
<protein>
    <recommendedName>
        <fullName evidence="3">Purple acid phosphatase</fullName>
        <ecNumber evidence="3">3.1.3.2</ecNumber>
    </recommendedName>
</protein>
<feature type="signal peptide" evidence="3">
    <location>
        <begin position="1"/>
        <end position="18"/>
    </location>
</feature>
<evidence type="ECO:0000259" key="7">
    <source>
        <dbReference type="Pfam" id="PF16656"/>
    </source>
</evidence>
<accession>A0A0K0DU54</accession>
<sequence length="534" mass="61933">MLIFALLISLNLLFFNVAQEINDNLSKDHEQVHISLSKHPQSLMVSWTTFFDLSKSNNLPTIQYGVDKTNLNLTKTGYTDVFKHITGNIIRYFHKVHLTNLSFNTTYYYKVGDNNTWSKIFNFHTFPNNSNYDVKICAFGDMDTGKNYTIIALTKAVIDKTCQLILHIGDIAYQLQKNDGLVGDDFMRQIEPIAAYVPYMVIDGNHEFDCYGFSHYDRRFVMPLDNTRSSNLDHFYSYNLGSINFIALSSEMYGFYAVYGPDPIKRQGEWLKNTLEKIEQNKENHPWIIAYLHRPLYCFTKYHVDECNEYENSMIRRGYGDMPGLEEYFHDYNVDLVLYGHEHIYQRNYPVYNRTVYKYENDIYHNPPATTYVLSGSGGCERCTVEKEINKKLNHPFGAVSSLDIGYTLIHVLNFTHINITQIGSSDNHIVDSFMIVKDIGYTMDKLTADSPKGIYRPFELSKPNYPYLKPTNIILWCLNNTNMTLYDSKFNKNVSQEGIKTFYDTDISSFVSYSILNLAGIIIICTLINMQLF</sequence>
<dbReference type="Gene3D" id="2.60.40.380">
    <property type="entry name" value="Purple acid phosphatase-like, N-terminal"/>
    <property type="match status" value="1"/>
</dbReference>
<dbReference type="SUPFAM" id="SSF56300">
    <property type="entry name" value="Metallo-dependent phosphatases"/>
    <property type="match status" value="1"/>
</dbReference>
<dbReference type="InterPro" id="IPR015914">
    <property type="entry name" value="PAPs_N"/>
</dbReference>
<keyword evidence="1 3" id="KW-0732">Signal</keyword>
<evidence type="ECO:0000313" key="8">
    <source>
        <dbReference type="Proteomes" id="UP000035681"/>
    </source>
</evidence>
<dbReference type="InterPro" id="IPR025733">
    <property type="entry name" value="PAPs_C"/>
</dbReference>
<evidence type="ECO:0000313" key="9">
    <source>
        <dbReference type="WBParaSite" id="SSTP_0000076800.1"/>
    </source>
</evidence>
<dbReference type="InterPro" id="IPR008963">
    <property type="entry name" value="Purple_acid_Pase-like_N"/>
</dbReference>
<dbReference type="Pfam" id="PF14008">
    <property type="entry name" value="Metallophos_C"/>
    <property type="match status" value="1"/>
</dbReference>
<evidence type="ECO:0000259" key="5">
    <source>
        <dbReference type="Pfam" id="PF00149"/>
    </source>
</evidence>
<dbReference type="WBParaSite" id="TCONS_00005796.p1">
    <property type="protein sequence ID" value="TCONS_00005796.p1"/>
    <property type="gene ID" value="XLOC_004041"/>
</dbReference>
<feature type="transmembrane region" description="Helical" evidence="4">
    <location>
        <begin position="511"/>
        <end position="531"/>
    </location>
</feature>
<dbReference type="GO" id="GO:0046872">
    <property type="term" value="F:metal ion binding"/>
    <property type="evidence" value="ECO:0007669"/>
    <property type="project" value="InterPro"/>
</dbReference>
<evidence type="ECO:0000256" key="2">
    <source>
        <dbReference type="ARBA" id="ARBA00023180"/>
    </source>
</evidence>
<keyword evidence="4" id="KW-1133">Transmembrane helix</keyword>
<keyword evidence="4" id="KW-0812">Transmembrane</keyword>
<dbReference type="PANTHER" id="PTHR45867:SF3">
    <property type="entry name" value="ACID PHOSPHATASE TYPE 7"/>
    <property type="match status" value="1"/>
</dbReference>
<dbReference type="EC" id="3.1.3.2" evidence="3"/>
<keyword evidence="3" id="KW-0378">Hydrolase</keyword>
<dbReference type="CDD" id="cd00839">
    <property type="entry name" value="MPP_PAPs"/>
    <property type="match status" value="1"/>
</dbReference>
<dbReference type="InterPro" id="IPR041792">
    <property type="entry name" value="MPP_PAP"/>
</dbReference>
<dbReference type="Gene3D" id="3.60.21.10">
    <property type="match status" value="1"/>
</dbReference>
<comment type="catalytic activity">
    <reaction evidence="3">
        <text>a phosphate monoester + H2O = an alcohol + phosphate</text>
        <dbReference type="Rhea" id="RHEA:15017"/>
        <dbReference type="ChEBI" id="CHEBI:15377"/>
        <dbReference type="ChEBI" id="CHEBI:30879"/>
        <dbReference type="ChEBI" id="CHEBI:43474"/>
        <dbReference type="ChEBI" id="CHEBI:67140"/>
        <dbReference type="EC" id="3.1.3.2"/>
    </reaction>
</comment>